<protein>
    <submittedName>
        <fullName evidence="2">Uncharacterized protein</fullName>
    </submittedName>
</protein>
<keyword evidence="3" id="KW-1185">Reference proteome</keyword>
<name>A0AA49GBV8_9BACT</name>
<dbReference type="EMBL" id="CP129971">
    <property type="protein sequence ID" value="WKK74899.2"/>
    <property type="molecule type" value="Genomic_DNA"/>
</dbReference>
<evidence type="ECO:0000313" key="2">
    <source>
        <dbReference type="EMBL" id="WKK74899.2"/>
    </source>
</evidence>
<keyword evidence="1" id="KW-0472">Membrane</keyword>
<dbReference type="Proteomes" id="UP001230496">
    <property type="component" value="Chromosome"/>
</dbReference>
<evidence type="ECO:0000256" key="1">
    <source>
        <dbReference type="SAM" id="Phobius"/>
    </source>
</evidence>
<proteinExistence type="predicted"/>
<dbReference type="AlphaFoldDB" id="A0AA49GBV8"/>
<keyword evidence="1" id="KW-1133">Transmembrane helix</keyword>
<evidence type="ECO:0000313" key="3">
    <source>
        <dbReference type="Proteomes" id="UP001230496"/>
    </source>
</evidence>
<accession>A0AA49GBV8</accession>
<sequence>MANNQSIESLHDEFIKKVEQRFGKFMNEQFRFQEASNSEVARELNYSDAQFSRLIHLSASEGEYLRAIRNIDRILNEIKLENQIEKLKNKAQGDAIGRFSILKPILFIVVGGIISIIGYFIIYNPSGSDQAENEVPKDYTLKWSFESAFVSPYTKLSQLPEDCDFPCYKYQGKWELKKPYKLPFFREQNGFHYLATEVNMYARCMTEEQSDGTLLEGYEYQKHEIWYDKRKLPIDSFVNLDNRKKILPEYQSLDFSKDENFIKIAYVHTFFKNEFKINEDTIERSGKVIGRDIKFIPTESLLKYLPSEAEIGDLTNQINRIVFNRLQDFSRPIDCETTFVPNPDFHRISEGDEISFNCTLTTGRVPLNYEKTYVLIDQYIENSCQPASP</sequence>
<feature type="transmembrane region" description="Helical" evidence="1">
    <location>
        <begin position="105"/>
        <end position="123"/>
    </location>
</feature>
<reference evidence="2 3" key="1">
    <citation type="submission" date="2023-08" db="EMBL/GenBank/DDBJ databases">
        <title>Comparative genomics and taxonomic characterization of three novel marine species of genus Marivirga.</title>
        <authorList>
            <person name="Muhammad N."/>
            <person name="Kim S.-G."/>
        </authorList>
    </citation>
    <scope>NUCLEOTIDE SEQUENCE [LARGE SCALE GENOMIC DNA]</scope>
    <source>
        <strain evidence="2 3">BDSF4-3</strain>
    </source>
</reference>
<dbReference type="KEGG" id="msaa:QYS49_25055"/>
<dbReference type="RefSeq" id="WP_308347163.1">
    <property type="nucleotide sequence ID" value="NZ_CP129971.1"/>
</dbReference>
<organism evidence="2 3">
    <name type="scientific">Marivirga salinarum</name>
    <dbReference type="NCBI Taxonomy" id="3059078"/>
    <lineage>
        <taxon>Bacteria</taxon>
        <taxon>Pseudomonadati</taxon>
        <taxon>Bacteroidota</taxon>
        <taxon>Cytophagia</taxon>
        <taxon>Cytophagales</taxon>
        <taxon>Marivirgaceae</taxon>
        <taxon>Marivirga</taxon>
    </lineage>
</organism>
<gene>
    <name evidence="2" type="ORF">QYS49_25055</name>
</gene>
<keyword evidence="1" id="KW-0812">Transmembrane</keyword>